<dbReference type="SUPFAM" id="SSF49899">
    <property type="entry name" value="Concanavalin A-like lectins/glucanases"/>
    <property type="match status" value="1"/>
</dbReference>
<dbReference type="PANTHER" id="PTHR45869">
    <property type="entry name" value="C-REACTIVE PROTEIN-RELATED"/>
    <property type="match status" value="1"/>
</dbReference>
<evidence type="ECO:0000256" key="1">
    <source>
        <dbReference type="ARBA" id="ARBA00004613"/>
    </source>
</evidence>
<name>A0A8T2K5A3_9PIPI</name>
<dbReference type="Pfam" id="PF00354">
    <property type="entry name" value="Pentaxin"/>
    <property type="match status" value="1"/>
</dbReference>
<dbReference type="FunFam" id="2.60.120.200:FF:000070">
    <property type="entry name" value="Serum amyloid P-component"/>
    <property type="match status" value="1"/>
</dbReference>
<keyword evidence="5 9" id="KW-0106">Calcium</keyword>
<dbReference type="PROSITE" id="PS51828">
    <property type="entry name" value="PTX_2"/>
    <property type="match status" value="1"/>
</dbReference>
<dbReference type="InterPro" id="IPR013320">
    <property type="entry name" value="ConA-like_dom_sf"/>
</dbReference>
<feature type="chain" id="PRO_5035958894" description="Pentraxin family member" evidence="9">
    <location>
        <begin position="20"/>
        <end position="234"/>
    </location>
</feature>
<comment type="cofactor">
    <cofactor evidence="9">
        <name>Ca(2+)</name>
        <dbReference type="ChEBI" id="CHEBI:29108"/>
    </cofactor>
    <text evidence="9">Binds 2 calcium ions per subunit.</text>
</comment>
<dbReference type="GO" id="GO:0046872">
    <property type="term" value="F:metal ion binding"/>
    <property type="evidence" value="ECO:0007669"/>
    <property type="project" value="UniProtKB-KW"/>
</dbReference>
<comment type="subunit">
    <text evidence="9">Homopentamer. Pentaxin (or pentraxin) have a discoid arrangement of 5 non-covalently bound subunits.</text>
</comment>
<dbReference type="InterPro" id="IPR051005">
    <property type="entry name" value="Pentraxin_domain"/>
</dbReference>
<dbReference type="Gene3D" id="2.60.120.200">
    <property type="match status" value="1"/>
</dbReference>
<evidence type="ECO:0000256" key="5">
    <source>
        <dbReference type="ARBA" id="ARBA00022837"/>
    </source>
</evidence>
<evidence type="ECO:0000259" key="10">
    <source>
        <dbReference type="PROSITE" id="PS51828"/>
    </source>
</evidence>
<evidence type="ECO:0000256" key="8">
    <source>
        <dbReference type="PROSITE-ProRule" id="PRU01172"/>
    </source>
</evidence>
<evidence type="ECO:0000256" key="9">
    <source>
        <dbReference type="RuleBase" id="RU362112"/>
    </source>
</evidence>
<dbReference type="GO" id="GO:0005576">
    <property type="term" value="C:extracellular region"/>
    <property type="evidence" value="ECO:0007669"/>
    <property type="project" value="UniProtKB-SubCell"/>
</dbReference>
<gene>
    <name evidence="11" type="ORF">GDO86_016396</name>
</gene>
<dbReference type="PRINTS" id="PR00895">
    <property type="entry name" value="PENTAXIN"/>
</dbReference>
<dbReference type="EMBL" id="JAACNH010000003">
    <property type="protein sequence ID" value="KAG8449736.1"/>
    <property type="molecule type" value="Genomic_DNA"/>
</dbReference>
<evidence type="ECO:0000256" key="7">
    <source>
        <dbReference type="ARBA" id="ARBA00038102"/>
    </source>
</evidence>
<dbReference type="Proteomes" id="UP000812440">
    <property type="component" value="Chromosome 8_10"/>
</dbReference>
<comment type="caution">
    <text evidence="11">The sequence shown here is derived from an EMBL/GenBank/DDBJ whole genome shotgun (WGS) entry which is preliminary data.</text>
</comment>
<dbReference type="InterPro" id="IPR001759">
    <property type="entry name" value="PTX_dom"/>
</dbReference>
<evidence type="ECO:0000256" key="3">
    <source>
        <dbReference type="ARBA" id="ARBA00022723"/>
    </source>
</evidence>
<comment type="similarity">
    <text evidence="7 9">Belongs to the pentraxin family.</text>
</comment>
<dbReference type="SMART" id="SM00159">
    <property type="entry name" value="PTX"/>
    <property type="match status" value="1"/>
</dbReference>
<sequence>MEKMLMLVLFLISAVEIRSQEDMNDKVFVFSETSIKSYVCLIPESDGPYAALTVCLKFYTELARDYSLFSLATTDKDNDFLLYYSHPNKLSVGIGNEELYFSMERRVEWTALCVAWNSESGELDLWINGNLKPRRIVRKGYTVNAKPIIIIGQEQDSYGGKFDASQSFVGEISDIQMWDKFMDPANIYTPDNNVYRPIINWNKLQYESKGDNVAVLAQMCKFYYSFNCFYTNNA</sequence>
<evidence type="ECO:0000256" key="2">
    <source>
        <dbReference type="ARBA" id="ARBA00022525"/>
    </source>
</evidence>
<dbReference type="OrthoDB" id="547680at2759"/>
<evidence type="ECO:0000256" key="6">
    <source>
        <dbReference type="ARBA" id="ARBA00023157"/>
    </source>
</evidence>
<dbReference type="AlphaFoldDB" id="A0A8T2K5A3"/>
<accession>A0A8T2K5A3</accession>
<feature type="signal peptide" evidence="9">
    <location>
        <begin position="1"/>
        <end position="19"/>
    </location>
</feature>
<keyword evidence="6" id="KW-1015">Disulfide bond</keyword>
<comment type="subcellular location">
    <subcellularLocation>
        <location evidence="1 9">Secreted</location>
    </subcellularLocation>
</comment>
<proteinExistence type="inferred from homology"/>
<protein>
    <recommendedName>
        <fullName evidence="9">Pentraxin family member</fullName>
    </recommendedName>
</protein>
<comment type="caution">
    <text evidence="8">Lacks conserved residue(s) required for the propagation of feature annotation.</text>
</comment>
<evidence type="ECO:0000313" key="12">
    <source>
        <dbReference type="Proteomes" id="UP000812440"/>
    </source>
</evidence>
<keyword evidence="2" id="KW-0964">Secreted</keyword>
<reference evidence="11" key="1">
    <citation type="thesis" date="2020" institute="ProQuest LLC" country="789 East Eisenhower Parkway, Ann Arbor, MI, USA">
        <title>Comparative Genomics and Chromosome Evolution.</title>
        <authorList>
            <person name="Mudd A.B."/>
        </authorList>
    </citation>
    <scope>NUCLEOTIDE SEQUENCE</scope>
    <source>
        <strain evidence="11">Female2</strain>
        <tissue evidence="11">Blood</tissue>
    </source>
</reference>
<keyword evidence="4 9" id="KW-0732">Signal</keyword>
<feature type="domain" description="Pentraxin (PTX)" evidence="10">
    <location>
        <begin position="24"/>
        <end position="220"/>
    </location>
</feature>
<keyword evidence="3 9" id="KW-0479">Metal-binding</keyword>
<evidence type="ECO:0000256" key="4">
    <source>
        <dbReference type="ARBA" id="ARBA00022729"/>
    </source>
</evidence>
<evidence type="ECO:0000313" key="11">
    <source>
        <dbReference type="EMBL" id="KAG8449736.1"/>
    </source>
</evidence>
<organism evidence="11 12">
    <name type="scientific">Hymenochirus boettgeri</name>
    <name type="common">Congo dwarf clawed frog</name>
    <dbReference type="NCBI Taxonomy" id="247094"/>
    <lineage>
        <taxon>Eukaryota</taxon>
        <taxon>Metazoa</taxon>
        <taxon>Chordata</taxon>
        <taxon>Craniata</taxon>
        <taxon>Vertebrata</taxon>
        <taxon>Euteleostomi</taxon>
        <taxon>Amphibia</taxon>
        <taxon>Batrachia</taxon>
        <taxon>Anura</taxon>
        <taxon>Pipoidea</taxon>
        <taxon>Pipidae</taxon>
        <taxon>Pipinae</taxon>
        <taxon>Hymenochirus</taxon>
    </lineage>
</organism>
<keyword evidence="12" id="KW-1185">Reference proteome</keyword>
<dbReference type="PANTHER" id="PTHR45869:SF18">
    <property type="entry name" value="MUCOSAL PENTRAXIN"/>
    <property type="match status" value="1"/>
</dbReference>